<organism evidence="6 7">
    <name type="scientific">Quercus lobata</name>
    <name type="common">Valley oak</name>
    <dbReference type="NCBI Taxonomy" id="97700"/>
    <lineage>
        <taxon>Eukaryota</taxon>
        <taxon>Viridiplantae</taxon>
        <taxon>Streptophyta</taxon>
        <taxon>Embryophyta</taxon>
        <taxon>Tracheophyta</taxon>
        <taxon>Spermatophyta</taxon>
        <taxon>Magnoliopsida</taxon>
        <taxon>eudicotyledons</taxon>
        <taxon>Gunneridae</taxon>
        <taxon>Pentapetalae</taxon>
        <taxon>rosids</taxon>
        <taxon>fabids</taxon>
        <taxon>Fagales</taxon>
        <taxon>Fagaceae</taxon>
        <taxon>Quercus</taxon>
    </lineage>
</organism>
<dbReference type="Proteomes" id="UP000594261">
    <property type="component" value="Chromosome 10"/>
</dbReference>
<dbReference type="GO" id="GO:0006508">
    <property type="term" value="P:proteolysis"/>
    <property type="evidence" value="ECO:0007669"/>
    <property type="project" value="UniProtKB-KW"/>
</dbReference>
<name>A0A7N2RC07_QUELO</name>
<proteinExistence type="inferred from homology"/>
<evidence type="ECO:0000256" key="4">
    <source>
        <dbReference type="ARBA" id="ARBA00022825"/>
    </source>
</evidence>
<dbReference type="PANTHER" id="PTHR33209">
    <property type="entry name" value="PROTEASE 4"/>
    <property type="match status" value="1"/>
</dbReference>
<reference evidence="6 7" key="1">
    <citation type="journal article" date="2016" name="G3 (Bethesda)">
        <title>First Draft Assembly and Annotation of the Genome of a California Endemic Oak Quercus lobata Nee (Fagaceae).</title>
        <authorList>
            <person name="Sork V.L."/>
            <person name="Fitz-Gibbon S.T."/>
            <person name="Puiu D."/>
            <person name="Crepeau M."/>
            <person name="Gugger P.F."/>
            <person name="Sherman R."/>
            <person name="Stevens K."/>
            <person name="Langley C.H."/>
            <person name="Pellegrini M."/>
            <person name="Salzberg S.L."/>
        </authorList>
    </citation>
    <scope>NUCLEOTIDE SEQUENCE [LARGE SCALE GENOMIC DNA]</scope>
    <source>
        <strain evidence="6 7">cv. SW786</strain>
    </source>
</reference>
<evidence type="ECO:0000313" key="6">
    <source>
        <dbReference type="EnsemblPlants" id="QL10p021440:mrna"/>
    </source>
</evidence>
<dbReference type="Gene3D" id="3.90.226.10">
    <property type="entry name" value="2-enoyl-CoA Hydratase, Chain A, domain 1"/>
    <property type="match status" value="1"/>
</dbReference>
<evidence type="ECO:0000313" key="7">
    <source>
        <dbReference type="Proteomes" id="UP000594261"/>
    </source>
</evidence>
<dbReference type="AlphaFoldDB" id="A0A7N2RC07"/>
<protein>
    <submittedName>
        <fullName evidence="6">Uncharacterized protein</fullName>
    </submittedName>
</protein>
<feature type="region of interest" description="Disordered" evidence="5">
    <location>
        <begin position="53"/>
        <end position="97"/>
    </location>
</feature>
<accession>A0A7N2RC07</accession>
<evidence type="ECO:0000256" key="3">
    <source>
        <dbReference type="ARBA" id="ARBA00022801"/>
    </source>
</evidence>
<dbReference type="EMBL" id="LRBV02000010">
    <property type="status" value="NOT_ANNOTATED_CDS"/>
    <property type="molecule type" value="Genomic_DNA"/>
</dbReference>
<dbReference type="InterPro" id="IPR029045">
    <property type="entry name" value="ClpP/crotonase-like_dom_sf"/>
</dbReference>
<dbReference type="EnsemblPlants" id="QL10p021440:mrna">
    <property type="protein sequence ID" value="QL10p021440:mrna"/>
    <property type="gene ID" value="QL10p021440"/>
</dbReference>
<comment type="similarity">
    <text evidence="1">Belongs to the peptidase S49 family.</text>
</comment>
<dbReference type="GO" id="GO:0008236">
    <property type="term" value="F:serine-type peptidase activity"/>
    <property type="evidence" value="ECO:0007669"/>
    <property type="project" value="UniProtKB-KW"/>
</dbReference>
<evidence type="ECO:0000256" key="2">
    <source>
        <dbReference type="ARBA" id="ARBA00022670"/>
    </source>
</evidence>
<keyword evidence="3" id="KW-0378">Hydrolase</keyword>
<keyword evidence="4" id="KW-0720">Serine protease</keyword>
<dbReference type="InParanoid" id="A0A7N2RC07"/>
<keyword evidence="2" id="KW-0645">Protease</keyword>
<reference evidence="6" key="2">
    <citation type="submission" date="2021-01" db="UniProtKB">
        <authorList>
            <consortium name="EnsemblPlants"/>
        </authorList>
    </citation>
    <scope>IDENTIFICATION</scope>
</reference>
<dbReference type="SUPFAM" id="SSF52096">
    <property type="entry name" value="ClpP/crotonase"/>
    <property type="match status" value="1"/>
</dbReference>
<feature type="compositionally biased region" description="Basic and acidic residues" evidence="5">
    <location>
        <begin position="68"/>
        <end position="77"/>
    </location>
</feature>
<dbReference type="Gramene" id="QL10p021440:mrna">
    <property type="protein sequence ID" value="QL10p021440:mrna"/>
    <property type="gene ID" value="QL10p021440"/>
</dbReference>
<dbReference type="PANTHER" id="PTHR33209:SF1">
    <property type="entry name" value="PEPTIDASE S49 DOMAIN-CONTAINING PROTEIN"/>
    <property type="match status" value="1"/>
</dbReference>
<evidence type="ECO:0000256" key="5">
    <source>
        <dbReference type="SAM" id="MobiDB-lite"/>
    </source>
</evidence>
<evidence type="ECO:0000256" key="1">
    <source>
        <dbReference type="ARBA" id="ARBA00008683"/>
    </source>
</evidence>
<sequence>MSRLLLLLHSRTLTSHLCNSTLTPTLTQTQSLSPSPSFPLQLQTFSFRSSFSSKTKNSKQQEQEQEEADKVGNEAKNKNKKINNSSSESSVRDSDYPSGEFQLQEFSWWRKLTVKLMMLTALPRERIPNATFLTMKIRGEIFEQLESRYSSELSLPQICENIIKAAYDPRISGIYLHIETLSCGWAKIDEIQRHILDFKKSVSIFMSFGRHDPTLNQLWLL</sequence>
<keyword evidence="7" id="KW-1185">Reference proteome</keyword>